<dbReference type="PANTHER" id="PTHR12585">
    <property type="entry name" value="SCC1 / RAD21 FAMILY MEMBER"/>
    <property type="match status" value="1"/>
</dbReference>
<dbReference type="GO" id="GO:0003682">
    <property type="term" value="F:chromatin binding"/>
    <property type="evidence" value="ECO:0007669"/>
    <property type="project" value="TreeGrafter"/>
</dbReference>
<dbReference type="Pfam" id="PF04824">
    <property type="entry name" value="Rad21_Rec8"/>
    <property type="match status" value="1"/>
</dbReference>
<evidence type="ECO:0008006" key="9">
    <source>
        <dbReference type="Google" id="ProtNLM"/>
    </source>
</evidence>
<dbReference type="PANTHER" id="PTHR12585:SF64">
    <property type="entry name" value="SISTER CHROMATID COHESION 1 PROTEIN 1"/>
    <property type="match status" value="1"/>
</dbReference>
<comment type="subcellular location">
    <subcellularLocation>
        <location evidence="1">Nucleus</location>
    </subcellularLocation>
</comment>
<accession>A0AAV3P535</accession>
<feature type="compositionally biased region" description="Polar residues" evidence="4">
    <location>
        <begin position="451"/>
        <end position="476"/>
    </location>
</feature>
<evidence type="ECO:0000313" key="7">
    <source>
        <dbReference type="EMBL" id="GAA0146156.1"/>
    </source>
</evidence>
<dbReference type="SUPFAM" id="SSF46785">
    <property type="entry name" value="Winged helix' DNA-binding domain"/>
    <property type="match status" value="1"/>
</dbReference>
<evidence type="ECO:0000259" key="5">
    <source>
        <dbReference type="Pfam" id="PF04824"/>
    </source>
</evidence>
<dbReference type="Proteomes" id="UP001454036">
    <property type="component" value="Unassembled WGS sequence"/>
</dbReference>
<sequence length="627" mass="70719">MFYSHQLLARKAPLGQIWMAATMHAKLNRKKLSKLNIIKICEQILNPSVPMALRLSGILMGGVVIVYERKVKLLLDDVTRLLVEINEAWKVKDSSDPTLLPRGKSQAKRRSITLPKNQEEDPGEIEQSLQYTNASMGFQRTAFIEMRLDNLDDLYVSGDPLEDHTTDCHQADTANITLFERFESYEGVTGLHNRFERFDIQEDEEMQVDSVRPDHTEMPSTFIPSPAHREEEKSDEILEDRPAEVANKQSEEAKEAIQDLLGERKQGPAKRRAKIPQSVAMDYKQTIIPGQIYQSWLQNTGDIITGRPRKRKNFEPMSTMNIIRLMDLPPTVLFGRLFINGTTQVYYPTPLLELWQRSIQPPHDSPSGRTSPPQPPEPSSSSPPQRVHFFPPGYPAEDFLSEMGSPSVGVPIEKQRANVNISEMPADVLMQEFQTNLRNASVQLTEINGSKANLMNTPGNSDSNKRYFTSSGSGNDLQPHYSDVHSGSKRKRYSASMHSGSSLGPVAEESPFHNRDPNFKLARLPENGLTPEIDLMVETGPTQTQKPPVLDEPVDHITESIRMQLKAHFDTPGSPRLESLNQLSSGMNKKRAAHLFYQTCVLATKDIIRVEQEEAYGDILISRGRKM</sequence>
<evidence type="ECO:0000313" key="8">
    <source>
        <dbReference type="Proteomes" id="UP001454036"/>
    </source>
</evidence>
<feature type="region of interest" description="Disordered" evidence="4">
    <location>
        <begin position="210"/>
        <end position="234"/>
    </location>
</feature>
<dbReference type="Pfam" id="PF04825">
    <property type="entry name" value="Rad21_Rec8_N"/>
    <property type="match status" value="1"/>
</dbReference>
<gene>
    <name evidence="7" type="ORF">LIER_06177</name>
</gene>
<name>A0AAV3P535_LITER</name>
<dbReference type="Gene3D" id="1.10.10.580">
    <property type="entry name" value="Structural maintenance of chromosome 1. Chain E"/>
    <property type="match status" value="1"/>
</dbReference>
<dbReference type="AlphaFoldDB" id="A0AAV3P535"/>
<dbReference type="InterPro" id="IPR036390">
    <property type="entry name" value="WH_DNA-bd_sf"/>
</dbReference>
<dbReference type="InterPro" id="IPR006910">
    <property type="entry name" value="Rad21_Rec8_N"/>
</dbReference>
<evidence type="ECO:0000256" key="3">
    <source>
        <dbReference type="ARBA" id="ARBA00023242"/>
    </source>
</evidence>
<evidence type="ECO:0000256" key="4">
    <source>
        <dbReference type="SAM" id="MobiDB-lite"/>
    </source>
</evidence>
<dbReference type="InterPro" id="IPR039781">
    <property type="entry name" value="Rad21/Rec8-like"/>
</dbReference>
<dbReference type="GO" id="GO:0008278">
    <property type="term" value="C:cohesin complex"/>
    <property type="evidence" value="ECO:0007669"/>
    <property type="project" value="InterPro"/>
</dbReference>
<feature type="region of interest" description="Disordered" evidence="4">
    <location>
        <begin position="451"/>
        <end position="511"/>
    </location>
</feature>
<feature type="domain" description="Rad21/Rec8-like protein N-terminal" evidence="6">
    <location>
        <begin position="1"/>
        <end position="95"/>
    </location>
</feature>
<dbReference type="InterPro" id="IPR023093">
    <property type="entry name" value="ScpA-like_C"/>
</dbReference>
<feature type="region of interest" description="Disordered" evidence="4">
    <location>
        <begin position="94"/>
        <end position="124"/>
    </location>
</feature>
<evidence type="ECO:0000256" key="1">
    <source>
        <dbReference type="ARBA" id="ARBA00004123"/>
    </source>
</evidence>
<organism evidence="7 8">
    <name type="scientific">Lithospermum erythrorhizon</name>
    <name type="common">Purple gromwell</name>
    <name type="synonym">Lithospermum officinale var. erythrorhizon</name>
    <dbReference type="NCBI Taxonomy" id="34254"/>
    <lineage>
        <taxon>Eukaryota</taxon>
        <taxon>Viridiplantae</taxon>
        <taxon>Streptophyta</taxon>
        <taxon>Embryophyta</taxon>
        <taxon>Tracheophyta</taxon>
        <taxon>Spermatophyta</taxon>
        <taxon>Magnoliopsida</taxon>
        <taxon>eudicotyledons</taxon>
        <taxon>Gunneridae</taxon>
        <taxon>Pentapetalae</taxon>
        <taxon>asterids</taxon>
        <taxon>lamiids</taxon>
        <taxon>Boraginales</taxon>
        <taxon>Boraginaceae</taxon>
        <taxon>Boraginoideae</taxon>
        <taxon>Lithospermeae</taxon>
        <taxon>Lithospermum</taxon>
    </lineage>
</organism>
<feature type="region of interest" description="Disordered" evidence="4">
    <location>
        <begin position="358"/>
        <end position="395"/>
    </location>
</feature>
<dbReference type="GO" id="GO:0051754">
    <property type="term" value="P:meiotic sister chromatid cohesion, centromeric"/>
    <property type="evidence" value="ECO:0007669"/>
    <property type="project" value="TreeGrafter"/>
</dbReference>
<evidence type="ECO:0000256" key="2">
    <source>
        <dbReference type="ARBA" id="ARBA00009870"/>
    </source>
</evidence>
<dbReference type="EMBL" id="BAABME010000885">
    <property type="protein sequence ID" value="GAA0146156.1"/>
    <property type="molecule type" value="Genomic_DNA"/>
</dbReference>
<protein>
    <recommendedName>
        <fullName evidence="9">Sister chromatid cohesion 1 protein 1</fullName>
    </recommendedName>
</protein>
<reference evidence="7 8" key="1">
    <citation type="submission" date="2024-01" db="EMBL/GenBank/DDBJ databases">
        <title>The complete chloroplast genome sequence of Lithospermum erythrorhizon: insights into the phylogenetic relationship among Boraginaceae species and the maternal lineages of purple gromwells.</title>
        <authorList>
            <person name="Okada T."/>
            <person name="Watanabe K."/>
        </authorList>
    </citation>
    <scope>NUCLEOTIDE SEQUENCE [LARGE SCALE GENOMIC DNA]</scope>
</reference>
<dbReference type="InterPro" id="IPR006909">
    <property type="entry name" value="Rad21/Rec8_C_eu"/>
</dbReference>
<feature type="domain" description="Rad21/Rec8-like protein C-terminal eukaryotic" evidence="5">
    <location>
        <begin position="575"/>
        <end position="627"/>
    </location>
</feature>
<dbReference type="GO" id="GO:0005634">
    <property type="term" value="C:nucleus"/>
    <property type="evidence" value="ECO:0007669"/>
    <property type="project" value="UniProtKB-SubCell"/>
</dbReference>
<comment type="similarity">
    <text evidence="2">Belongs to the rad21 family.</text>
</comment>
<keyword evidence="8" id="KW-1185">Reference proteome</keyword>
<comment type="caution">
    <text evidence="7">The sequence shown here is derived from an EMBL/GenBank/DDBJ whole genome shotgun (WGS) entry which is preliminary data.</text>
</comment>
<evidence type="ECO:0000259" key="6">
    <source>
        <dbReference type="Pfam" id="PF04825"/>
    </source>
</evidence>
<keyword evidence="3" id="KW-0539">Nucleus</keyword>
<proteinExistence type="inferred from homology"/>